<dbReference type="WBParaSite" id="L893_g23314.t1">
    <property type="protein sequence ID" value="L893_g23314.t1"/>
    <property type="gene ID" value="L893_g23314"/>
</dbReference>
<reference evidence="2" key="1">
    <citation type="submission" date="2016-11" db="UniProtKB">
        <authorList>
            <consortium name="WormBaseParasite"/>
        </authorList>
    </citation>
    <scope>IDENTIFICATION</scope>
</reference>
<keyword evidence="1" id="KW-1185">Reference proteome</keyword>
<dbReference type="Proteomes" id="UP000095287">
    <property type="component" value="Unplaced"/>
</dbReference>
<accession>A0A1I7Z6H2</accession>
<evidence type="ECO:0000313" key="1">
    <source>
        <dbReference type="Proteomes" id="UP000095287"/>
    </source>
</evidence>
<proteinExistence type="predicted"/>
<name>A0A1I7Z6H2_9BILA</name>
<protein>
    <submittedName>
        <fullName evidence="2">Uncharacterized protein</fullName>
    </submittedName>
</protein>
<dbReference type="AlphaFoldDB" id="A0A1I7Z6H2"/>
<sequence length="121" mass="13623">MRACSSMPQTCLRRPSQDAIPLSHLAPRWMHPSRNRLVILAQTLTLDRLPRTPSATVCLRDSPAPSPQDQLRAAIGSCGRRPSPLLRASRRSHRFPIRFPQHERLLRFVSGGTPAARLFLI</sequence>
<evidence type="ECO:0000313" key="2">
    <source>
        <dbReference type="WBParaSite" id="L893_g23314.t1"/>
    </source>
</evidence>
<organism evidence="1 2">
    <name type="scientific">Steinernema glaseri</name>
    <dbReference type="NCBI Taxonomy" id="37863"/>
    <lineage>
        <taxon>Eukaryota</taxon>
        <taxon>Metazoa</taxon>
        <taxon>Ecdysozoa</taxon>
        <taxon>Nematoda</taxon>
        <taxon>Chromadorea</taxon>
        <taxon>Rhabditida</taxon>
        <taxon>Tylenchina</taxon>
        <taxon>Panagrolaimomorpha</taxon>
        <taxon>Strongyloidoidea</taxon>
        <taxon>Steinernematidae</taxon>
        <taxon>Steinernema</taxon>
    </lineage>
</organism>